<dbReference type="InterPro" id="IPR003829">
    <property type="entry name" value="Pirin_N_dom"/>
</dbReference>
<evidence type="ECO:0000313" key="8">
    <source>
        <dbReference type="Proteomes" id="UP001219901"/>
    </source>
</evidence>
<organism evidence="7 8">
    <name type="scientific">Candidatus Lucifugimonas marina</name>
    <dbReference type="NCBI Taxonomy" id="3038979"/>
    <lineage>
        <taxon>Bacteria</taxon>
        <taxon>Bacillati</taxon>
        <taxon>Chloroflexota</taxon>
        <taxon>Dehalococcoidia</taxon>
        <taxon>SAR202 cluster</taxon>
        <taxon>Candidatus Lucifugimonadales</taxon>
        <taxon>Candidatus Lucifugimonadaceae</taxon>
        <taxon>Candidatus Lucifugimonas</taxon>
    </lineage>
</organism>
<dbReference type="CDD" id="cd02247">
    <property type="entry name" value="cupin_pirin_C"/>
    <property type="match status" value="1"/>
</dbReference>
<dbReference type="PANTHER" id="PTHR13903:SF8">
    <property type="entry name" value="PIRIN"/>
    <property type="match status" value="1"/>
</dbReference>
<dbReference type="AlphaFoldDB" id="A0AAJ5ZGY1"/>
<keyword evidence="2" id="KW-0479">Metal-binding</keyword>
<feature type="domain" description="Pirin N-terminal" evidence="4">
    <location>
        <begin position="52"/>
        <end position="147"/>
    </location>
</feature>
<feature type="domain" description="Pirin C-terminal" evidence="5">
    <location>
        <begin position="202"/>
        <end position="310"/>
    </location>
</feature>
<dbReference type="CDD" id="cd02909">
    <property type="entry name" value="cupin_pirin_N"/>
    <property type="match status" value="1"/>
</dbReference>
<feature type="binding site" evidence="2">
    <location>
        <position position="127"/>
    </location>
    <ligand>
        <name>Fe cation</name>
        <dbReference type="ChEBI" id="CHEBI:24875"/>
    </ligand>
</feature>
<accession>A0AAJ5ZGY1</accession>
<dbReference type="InterPro" id="IPR012093">
    <property type="entry name" value="Pirin"/>
</dbReference>
<reference evidence="8" key="3">
    <citation type="submission" date="2023-06" db="EMBL/GenBank/DDBJ databases">
        <title>Pangenomics reveal diversification of enzyme families and niche specialization in globally abundant SAR202 bacteria.</title>
        <authorList>
            <person name="Saw J.H.W."/>
        </authorList>
    </citation>
    <scope>NUCLEOTIDE SEQUENCE [LARGE SCALE GENOMIC DNA]</scope>
    <source>
        <strain evidence="8">JH1073</strain>
    </source>
</reference>
<evidence type="ECO:0000256" key="3">
    <source>
        <dbReference type="RuleBase" id="RU003457"/>
    </source>
</evidence>
<evidence type="ECO:0000313" key="7">
    <source>
        <dbReference type="EMBL" id="WFG39884.1"/>
    </source>
</evidence>
<evidence type="ECO:0000256" key="2">
    <source>
        <dbReference type="PIRSR" id="PIRSR006232-1"/>
    </source>
</evidence>
<sequence>MPAVTVDNILTLDRVALPAARGVVRPVVTITTAPSGFEGEGFPVRRGFAGIPQQYLDPFIMLDQMGENEWRAGEAKGTPWHPHRGFETVTYMIEGEFKHRDSEGGGGVISDGDTQWMTAGAGILHIEVPTEEIVIHGGVVHGTQLWVNLPRDKKWAKPRYQDISRTNLSLLSSDDGGALIRVIAGSLDGHDGPGITYSPITYVHATVSPGAQVELPWNPEYNALAYVLAGNGTVGPNRNAVHLGQTAVFGKGDSLVFTADEEQDSKSPDLEILLLGGKPIREPVAWYGPFVMNTQEELQEAFADYHAGKLGVIPPDVIPHTS</sequence>
<dbReference type="Pfam" id="PF02678">
    <property type="entry name" value="Pirin"/>
    <property type="match status" value="1"/>
</dbReference>
<dbReference type="InterPro" id="IPR011051">
    <property type="entry name" value="RmlC_Cupin_sf"/>
</dbReference>
<dbReference type="Gene3D" id="2.60.120.10">
    <property type="entry name" value="Jelly Rolls"/>
    <property type="match status" value="2"/>
</dbReference>
<protein>
    <submittedName>
        <fullName evidence="7">Pirin family protein</fullName>
    </submittedName>
</protein>
<dbReference type="EMBL" id="WMBE01000003">
    <property type="protein sequence ID" value="MDG0867753.1"/>
    <property type="molecule type" value="Genomic_DNA"/>
</dbReference>
<feature type="binding site" evidence="2">
    <location>
        <position position="83"/>
    </location>
    <ligand>
        <name>Fe cation</name>
        <dbReference type="ChEBI" id="CHEBI:24875"/>
    </ligand>
</feature>
<evidence type="ECO:0000313" key="9">
    <source>
        <dbReference type="Proteomes" id="UP001321249"/>
    </source>
</evidence>
<keyword evidence="8" id="KW-1185">Reference proteome</keyword>
<dbReference type="PANTHER" id="PTHR13903">
    <property type="entry name" value="PIRIN-RELATED"/>
    <property type="match status" value="1"/>
</dbReference>
<dbReference type="Proteomes" id="UP001321249">
    <property type="component" value="Unassembled WGS sequence"/>
</dbReference>
<name>A0AAJ5ZGY1_9CHLR</name>
<dbReference type="Pfam" id="PF05726">
    <property type="entry name" value="Pirin_C"/>
    <property type="match status" value="1"/>
</dbReference>
<comment type="cofactor">
    <cofactor evidence="2">
        <name>Fe cation</name>
        <dbReference type="ChEBI" id="CHEBI:24875"/>
    </cofactor>
    <text evidence="2">Binds 1 Fe cation per subunit.</text>
</comment>
<dbReference type="EMBL" id="CP046147">
    <property type="protein sequence ID" value="WFG39884.1"/>
    <property type="molecule type" value="Genomic_DNA"/>
</dbReference>
<dbReference type="GO" id="GO:0046872">
    <property type="term" value="F:metal ion binding"/>
    <property type="evidence" value="ECO:0007669"/>
    <property type="project" value="UniProtKB-KW"/>
</dbReference>
<reference evidence="7" key="2">
    <citation type="journal article" date="2023" name="Nat. Commun.">
        <title>Cultivation of marine bacteria of the SAR202 clade.</title>
        <authorList>
            <person name="Lim Y."/>
            <person name="Seo J.H."/>
            <person name="Giovannoni S.J."/>
            <person name="Kang I."/>
            <person name="Cho J.C."/>
        </authorList>
    </citation>
    <scope>NUCLEOTIDE SEQUENCE</scope>
    <source>
        <strain evidence="7">JH1073</strain>
    </source>
</reference>
<dbReference type="InterPro" id="IPR008778">
    <property type="entry name" value="Pirin_C_dom"/>
</dbReference>
<dbReference type="PIRSF" id="PIRSF006232">
    <property type="entry name" value="Pirin"/>
    <property type="match status" value="1"/>
</dbReference>
<dbReference type="SUPFAM" id="SSF51182">
    <property type="entry name" value="RmlC-like cupins"/>
    <property type="match status" value="1"/>
</dbReference>
<evidence type="ECO:0000313" key="6">
    <source>
        <dbReference type="EMBL" id="MDG0867753.1"/>
    </source>
</evidence>
<keyword evidence="2" id="KW-0408">Iron</keyword>
<comment type="similarity">
    <text evidence="1 3">Belongs to the pirin family.</text>
</comment>
<dbReference type="RefSeq" id="WP_342826413.1">
    <property type="nucleotide sequence ID" value="NZ_CP046146.1"/>
</dbReference>
<evidence type="ECO:0000256" key="1">
    <source>
        <dbReference type="ARBA" id="ARBA00008416"/>
    </source>
</evidence>
<gene>
    <name evidence="6" type="ORF">GKO46_11805</name>
    <name evidence="7" type="ORF">GKO48_09730</name>
</gene>
<evidence type="ECO:0000259" key="5">
    <source>
        <dbReference type="Pfam" id="PF05726"/>
    </source>
</evidence>
<dbReference type="Proteomes" id="UP001219901">
    <property type="component" value="Chromosome"/>
</dbReference>
<dbReference type="InterPro" id="IPR014710">
    <property type="entry name" value="RmlC-like_jellyroll"/>
</dbReference>
<reference evidence="8 9" key="1">
    <citation type="submission" date="2019-11" db="EMBL/GenBank/DDBJ databases">
        <authorList>
            <person name="Cho J.-C."/>
        </authorList>
    </citation>
    <scope>NUCLEOTIDE SEQUENCE [LARGE SCALE GENOMIC DNA]</scope>
    <source>
        <strain evidence="7 8">JH1073</strain>
        <strain evidence="6 9">JH702</strain>
    </source>
</reference>
<proteinExistence type="inferred from homology"/>
<feature type="binding site" evidence="2">
    <location>
        <position position="125"/>
    </location>
    <ligand>
        <name>Fe cation</name>
        <dbReference type="ChEBI" id="CHEBI:24875"/>
    </ligand>
</feature>
<evidence type="ECO:0000259" key="4">
    <source>
        <dbReference type="Pfam" id="PF02678"/>
    </source>
</evidence>
<feature type="binding site" evidence="2">
    <location>
        <position position="81"/>
    </location>
    <ligand>
        <name>Fe cation</name>
        <dbReference type="ChEBI" id="CHEBI:24875"/>
    </ligand>
</feature>